<name>A0ABR0M7D9_9PEZI</name>
<keyword evidence="2" id="KW-1185">Reference proteome</keyword>
<feature type="non-terminal residue" evidence="1">
    <location>
        <position position="1"/>
    </location>
</feature>
<evidence type="ECO:0000313" key="1">
    <source>
        <dbReference type="EMBL" id="KAK5289088.1"/>
    </source>
</evidence>
<sequence length="127" mass="14216">SFTVKSSQMNLPLESHSAYKQYRSSPGAPRGFWSDCGSALTFSWDSQPERFEVWLGSLDEKWVIGDKVAGTEKETTYGRVVEHRGGIIKELYGNADNIFFENAIVGMTDKLPSKKFLTRPQDGTSSE</sequence>
<reference evidence="1 2" key="1">
    <citation type="submission" date="2023-08" db="EMBL/GenBank/DDBJ databases">
        <title>Black Yeasts Isolated from many extreme environments.</title>
        <authorList>
            <person name="Coleine C."/>
            <person name="Stajich J.E."/>
            <person name="Selbmann L."/>
        </authorList>
    </citation>
    <scope>NUCLEOTIDE SEQUENCE [LARGE SCALE GENOMIC DNA]</scope>
    <source>
        <strain evidence="1 2">CCFEE 536</strain>
    </source>
</reference>
<accession>A0ABR0M7D9</accession>
<proteinExistence type="predicted"/>
<dbReference type="SUPFAM" id="SSF51316">
    <property type="entry name" value="Mss4-like"/>
    <property type="match status" value="1"/>
</dbReference>
<comment type="caution">
    <text evidence="1">The sequence shown here is derived from an EMBL/GenBank/DDBJ whole genome shotgun (WGS) entry which is preliminary data.</text>
</comment>
<protein>
    <submittedName>
        <fullName evidence="1">Uncharacterized protein</fullName>
    </submittedName>
</protein>
<dbReference type="EMBL" id="JAVRRA010000305">
    <property type="protein sequence ID" value="KAK5289088.1"/>
    <property type="molecule type" value="Genomic_DNA"/>
</dbReference>
<organism evidence="1 2">
    <name type="scientific">Cryomyces antarcticus</name>
    <dbReference type="NCBI Taxonomy" id="329879"/>
    <lineage>
        <taxon>Eukaryota</taxon>
        <taxon>Fungi</taxon>
        <taxon>Dikarya</taxon>
        <taxon>Ascomycota</taxon>
        <taxon>Pezizomycotina</taxon>
        <taxon>Dothideomycetes</taxon>
        <taxon>Dothideomycetes incertae sedis</taxon>
        <taxon>Cryomyces</taxon>
    </lineage>
</organism>
<dbReference type="InterPro" id="IPR011057">
    <property type="entry name" value="Mss4-like_sf"/>
</dbReference>
<dbReference type="Proteomes" id="UP001357485">
    <property type="component" value="Unassembled WGS sequence"/>
</dbReference>
<evidence type="ECO:0000313" key="2">
    <source>
        <dbReference type="Proteomes" id="UP001357485"/>
    </source>
</evidence>
<gene>
    <name evidence="1" type="ORF">LTR16_003151</name>
</gene>